<gene>
    <name evidence="2" type="ORF">NTJ_09204</name>
</gene>
<keyword evidence="1" id="KW-1133">Transmembrane helix</keyword>
<evidence type="ECO:0000313" key="2">
    <source>
        <dbReference type="EMBL" id="BES96393.1"/>
    </source>
</evidence>
<feature type="transmembrane region" description="Helical" evidence="1">
    <location>
        <begin position="250"/>
        <end position="268"/>
    </location>
</feature>
<sequence>MSKKLKLPASDKKRNWHFDGLIKNRRIFYGEKWNLILDMAFLLFNFAWYYSVAGTFVLKTTSPKLTDLVNKVLPFVAISVPLGSLLSTVLKMEEHAQFNNVIKVLQLKKSFPSASKKLKISLAAALLIEFISATYSSALSIESFGYDSLNRFFATTHRLYLFIKCSSYAKYVNYLGNCFRDLNKSLSGALSENRLVLLLAQYSNLNKVAVACKNCYEIIFILIIIGYAFDLILQFYFISINIQTNDLPGLLYESHVLFVASGTVLLLIDACDFASQKVARLFMLL</sequence>
<dbReference type="Proteomes" id="UP001307889">
    <property type="component" value="Chromosome 7"/>
</dbReference>
<feature type="transmembrane region" description="Helical" evidence="1">
    <location>
        <begin position="72"/>
        <end position="90"/>
    </location>
</feature>
<feature type="transmembrane region" description="Helical" evidence="1">
    <location>
        <begin position="33"/>
        <end position="52"/>
    </location>
</feature>
<feature type="transmembrane region" description="Helical" evidence="1">
    <location>
        <begin position="218"/>
        <end position="238"/>
    </location>
</feature>
<dbReference type="EMBL" id="AP028915">
    <property type="protein sequence ID" value="BES96393.1"/>
    <property type="molecule type" value="Genomic_DNA"/>
</dbReference>
<accession>A0ABN7AWK9</accession>
<protein>
    <recommendedName>
        <fullName evidence="4">Gustatory receptor</fullName>
    </recommendedName>
</protein>
<organism evidence="2 3">
    <name type="scientific">Nesidiocoris tenuis</name>
    <dbReference type="NCBI Taxonomy" id="355587"/>
    <lineage>
        <taxon>Eukaryota</taxon>
        <taxon>Metazoa</taxon>
        <taxon>Ecdysozoa</taxon>
        <taxon>Arthropoda</taxon>
        <taxon>Hexapoda</taxon>
        <taxon>Insecta</taxon>
        <taxon>Pterygota</taxon>
        <taxon>Neoptera</taxon>
        <taxon>Paraneoptera</taxon>
        <taxon>Hemiptera</taxon>
        <taxon>Heteroptera</taxon>
        <taxon>Panheteroptera</taxon>
        <taxon>Cimicomorpha</taxon>
        <taxon>Miridae</taxon>
        <taxon>Dicyphina</taxon>
        <taxon>Nesidiocoris</taxon>
    </lineage>
</organism>
<keyword evidence="1" id="KW-0812">Transmembrane</keyword>
<evidence type="ECO:0000256" key="1">
    <source>
        <dbReference type="SAM" id="Phobius"/>
    </source>
</evidence>
<reference evidence="2 3" key="1">
    <citation type="submission" date="2023-09" db="EMBL/GenBank/DDBJ databases">
        <title>Nesidiocoris tenuis whole genome shotgun sequence.</title>
        <authorList>
            <person name="Shibata T."/>
            <person name="Shimoda M."/>
            <person name="Kobayashi T."/>
            <person name="Uehara T."/>
        </authorList>
    </citation>
    <scope>NUCLEOTIDE SEQUENCE [LARGE SCALE GENOMIC DNA]</scope>
    <source>
        <strain evidence="2 3">Japan</strain>
    </source>
</reference>
<keyword evidence="3" id="KW-1185">Reference proteome</keyword>
<evidence type="ECO:0008006" key="4">
    <source>
        <dbReference type="Google" id="ProtNLM"/>
    </source>
</evidence>
<keyword evidence="1" id="KW-0472">Membrane</keyword>
<proteinExistence type="predicted"/>
<evidence type="ECO:0000313" key="3">
    <source>
        <dbReference type="Proteomes" id="UP001307889"/>
    </source>
</evidence>
<name>A0ABN7AWK9_9HEMI</name>